<dbReference type="InterPro" id="IPR008517">
    <property type="entry name" value="GNA1162-like"/>
</dbReference>
<dbReference type="RefSeq" id="WP_034794761.1">
    <property type="nucleotide sequence ID" value="NZ_AWFF01000032.1"/>
</dbReference>
<evidence type="ECO:0000256" key="1">
    <source>
        <dbReference type="SAM" id="SignalP"/>
    </source>
</evidence>
<keyword evidence="3" id="KW-1185">Reference proteome</keyword>
<protein>
    <recommendedName>
        <fullName evidence="4">Lipoprotein</fullName>
    </recommendedName>
</protein>
<proteinExistence type="predicted"/>
<name>A0A062U3Q6_9PROT</name>
<dbReference type="STRING" id="1280946.HY29_01805"/>
<organism evidence="2 3">
    <name type="scientific">Hyphomonas beringensis</name>
    <dbReference type="NCBI Taxonomy" id="1280946"/>
    <lineage>
        <taxon>Bacteria</taxon>
        <taxon>Pseudomonadati</taxon>
        <taxon>Pseudomonadota</taxon>
        <taxon>Alphaproteobacteria</taxon>
        <taxon>Hyphomonadales</taxon>
        <taxon>Hyphomonadaceae</taxon>
        <taxon>Hyphomonas</taxon>
    </lineage>
</organism>
<sequence>MSFLYKIGSLKCVASLVALSTVLAGCVAAGPQPKDYSDFRAENPKSILVLPVLNNSGAVEAPEFFLSTVSQPFAQRGYYVFPANMVKSLLEDEGMSDPALLYSADTRRLAPIFGCDTALYLTIERWESQYVVIATSTNVTFKYELRSCKSGESLWAHTQQLSYSPQASSSGNPLADLIAQAIIAAIEKGAPNYMPLARQANALAAGTAGQGIPAGPYLPDVYQMDLQQFPAGEASE</sequence>
<dbReference type="AlphaFoldDB" id="A0A062U3Q6"/>
<gene>
    <name evidence="2" type="ORF">HY29_01805</name>
</gene>
<dbReference type="Pfam" id="PF05643">
    <property type="entry name" value="GNA1162-like"/>
    <property type="match status" value="1"/>
</dbReference>
<dbReference type="EMBL" id="AWFF01000032">
    <property type="protein sequence ID" value="KCZ54966.1"/>
    <property type="molecule type" value="Genomic_DNA"/>
</dbReference>
<dbReference type="eggNOG" id="COG4380">
    <property type="taxonomic scope" value="Bacteria"/>
</dbReference>
<accession>A0A062U3Q6</accession>
<keyword evidence="1" id="KW-0732">Signal</keyword>
<feature type="chain" id="PRO_5001614107" description="Lipoprotein" evidence="1">
    <location>
        <begin position="25"/>
        <end position="236"/>
    </location>
</feature>
<dbReference type="PROSITE" id="PS51257">
    <property type="entry name" value="PROKAR_LIPOPROTEIN"/>
    <property type="match status" value="1"/>
</dbReference>
<dbReference type="Proteomes" id="UP000027037">
    <property type="component" value="Unassembled WGS sequence"/>
</dbReference>
<evidence type="ECO:0008006" key="4">
    <source>
        <dbReference type="Google" id="ProtNLM"/>
    </source>
</evidence>
<evidence type="ECO:0000313" key="2">
    <source>
        <dbReference type="EMBL" id="KCZ54966.1"/>
    </source>
</evidence>
<dbReference type="Gene3D" id="3.40.50.10610">
    <property type="entry name" value="ABC-type transport auxiliary lipoprotein component"/>
    <property type="match status" value="1"/>
</dbReference>
<feature type="signal peptide" evidence="1">
    <location>
        <begin position="1"/>
        <end position="24"/>
    </location>
</feature>
<dbReference type="OrthoDB" id="1014694at2"/>
<reference evidence="2 3" key="1">
    <citation type="journal article" date="2014" name="Antonie Van Leeuwenhoek">
        <title>Hyphomonas beringensis sp. nov. and Hyphomonas chukchiensis sp. nov., isolated from surface seawater of the Bering Sea and Chukchi Sea.</title>
        <authorList>
            <person name="Li C."/>
            <person name="Lai Q."/>
            <person name="Li G."/>
            <person name="Dong C."/>
            <person name="Wang J."/>
            <person name="Liao Y."/>
            <person name="Shao Z."/>
        </authorList>
    </citation>
    <scope>NUCLEOTIDE SEQUENCE [LARGE SCALE GENOMIC DNA]</scope>
    <source>
        <strain evidence="2 3">25B14_1</strain>
    </source>
</reference>
<dbReference type="PATRIC" id="fig|1280946.3.peg.1433"/>
<comment type="caution">
    <text evidence="2">The sequence shown here is derived from an EMBL/GenBank/DDBJ whole genome shotgun (WGS) entry which is preliminary data.</text>
</comment>
<evidence type="ECO:0000313" key="3">
    <source>
        <dbReference type="Proteomes" id="UP000027037"/>
    </source>
</evidence>